<dbReference type="SUPFAM" id="SSF56672">
    <property type="entry name" value="DNA/RNA polymerases"/>
    <property type="match status" value="1"/>
</dbReference>
<feature type="region of interest" description="Disordered" evidence="1">
    <location>
        <begin position="165"/>
        <end position="269"/>
    </location>
</feature>
<keyword evidence="4" id="KW-1185">Reference proteome</keyword>
<dbReference type="PROSITE" id="PS50994">
    <property type="entry name" value="INTEGRASE"/>
    <property type="match status" value="1"/>
</dbReference>
<dbReference type="Gene3D" id="3.30.420.10">
    <property type="entry name" value="Ribonuclease H-like superfamily/Ribonuclease H"/>
    <property type="match status" value="1"/>
</dbReference>
<dbReference type="InterPro" id="IPR036397">
    <property type="entry name" value="RNaseH_sf"/>
</dbReference>
<dbReference type="AlphaFoldDB" id="A0AA38T0B5"/>
<evidence type="ECO:0000313" key="3">
    <source>
        <dbReference type="EMBL" id="KAJ9552074.1"/>
    </source>
</evidence>
<dbReference type="EMBL" id="JARYMX010000004">
    <property type="protein sequence ID" value="KAJ9552074.1"/>
    <property type="molecule type" value="Genomic_DNA"/>
</dbReference>
<dbReference type="InterPro" id="IPR043502">
    <property type="entry name" value="DNA/RNA_pol_sf"/>
</dbReference>
<sequence>MSFRFSCPYTSPQNGKAERKIRSINNIIRTVLTHSSLPPSYWHHALAMATYILNILPSKTKSHLTPTRLLYHKSPTYSHLRVFGCLCYPLLPTTSINKLQNRSSPCVFLGYPPNHRGYLCLDLSTKKILISRHVLFDEMIFPFRSSAPTQSYEFLHKNINDDPHPSIHHYYHLNPSPPTSETQQPPSTTQTPAQFGQTYSRHRTKHTNAEPNHLTSTSTTEPHSVHPPPETAPEPTVPGAAPASPNPPPPPARTMQTRSMTGHSKPRVPFSFQTSTAITPLPKNLKDALASPTWNHAMQEEFSALIDNKTWEHVPRCPNMNVIRSMWIFKHKLKSDGSLERYKARLVGDGRTQQVGVDCSDTFSPVVKPATIRTVLSIALHHRWDISQLDVKNAFLHGTLHETVYMHQPPGFRNAHFPHHVCRLKKSLYGLKQAPRAWYQRFTDYVGTLGFRLSSSDNSLFIFHQGQNVAYILLYVDDIILVTSSPELKASFMTHLSTEFAMKDLGPLSYFLGISVQWSPDGLFLSQGRYAQEILERAKMDDCNPVSTPVDTTGKLSASSGDLLDDPTTYRNLAGALQYLTFTRPDISYAVQQVCMFMHAPRTGHFNALKRILRYVKGTLGVGIMMRPSSLSTLIAYTDADWAELCWIRNLLLELRYPIRRASLVYTDNVSAMYLSGNPVQHQRTKHVEVDIHFVRELVRRGYVRVLHIPSRHNFSDIFTKGLPRVLFEDFRSSLSLRDPPP</sequence>
<dbReference type="PANTHER" id="PTHR11439">
    <property type="entry name" value="GAG-POL-RELATED RETROTRANSPOSON"/>
    <property type="match status" value="1"/>
</dbReference>
<accession>A0AA38T0B5</accession>
<comment type="caution">
    <text evidence="3">The sequence shown here is derived from an EMBL/GenBank/DDBJ whole genome shotgun (WGS) entry which is preliminary data.</text>
</comment>
<dbReference type="CDD" id="cd09272">
    <property type="entry name" value="RNase_HI_RT_Ty1"/>
    <property type="match status" value="1"/>
</dbReference>
<dbReference type="InterPro" id="IPR057670">
    <property type="entry name" value="SH3_retrovirus"/>
</dbReference>
<evidence type="ECO:0000256" key="1">
    <source>
        <dbReference type="SAM" id="MobiDB-lite"/>
    </source>
</evidence>
<dbReference type="GO" id="GO:0003676">
    <property type="term" value="F:nucleic acid binding"/>
    <property type="evidence" value="ECO:0007669"/>
    <property type="project" value="InterPro"/>
</dbReference>
<proteinExistence type="predicted"/>
<name>A0AA38T0B5_9ASTR</name>
<gene>
    <name evidence="3" type="ORF">OSB04_016119</name>
</gene>
<dbReference type="SUPFAM" id="SSF53098">
    <property type="entry name" value="Ribonuclease H-like"/>
    <property type="match status" value="1"/>
</dbReference>
<dbReference type="GO" id="GO:0015074">
    <property type="term" value="P:DNA integration"/>
    <property type="evidence" value="ECO:0007669"/>
    <property type="project" value="InterPro"/>
</dbReference>
<dbReference type="Pfam" id="PF07727">
    <property type="entry name" value="RVT_2"/>
    <property type="match status" value="1"/>
</dbReference>
<feature type="compositionally biased region" description="Polar residues" evidence="1">
    <location>
        <begin position="209"/>
        <end position="222"/>
    </location>
</feature>
<dbReference type="InterPro" id="IPR012337">
    <property type="entry name" value="RNaseH-like_sf"/>
</dbReference>
<dbReference type="Pfam" id="PF25597">
    <property type="entry name" value="SH3_retrovirus"/>
    <property type="match status" value="1"/>
</dbReference>
<dbReference type="InterPro" id="IPR013103">
    <property type="entry name" value="RVT_2"/>
</dbReference>
<feature type="compositionally biased region" description="Pro residues" evidence="1">
    <location>
        <begin position="225"/>
        <end position="236"/>
    </location>
</feature>
<organism evidence="3 4">
    <name type="scientific">Centaurea solstitialis</name>
    <name type="common">yellow star-thistle</name>
    <dbReference type="NCBI Taxonomy" id="347529"/>
    <lineage>
        <taxon>Eukaryota</taxon>
        <taxon>Viridiplantae</taxon>
        <taxon>Streptophyta</taxon>
        <taxon>Embryophyta</taxon>
        <taxon>Tracheophyta</taxon>
        <taxon>Spermatophyta</taxon>
        <taxon>Magnoliopsida</taxon>
        <taxon>eudicotyledons</taxon>
        <taxon>Gunneridae</taxon>
        <taxon>Pentapetalae</taxon>
        <taxon>asterids</taxon>
        <taxon>campanulids</taxon>
        <taxon>Asterales</taxon>
        <taxon>Asteraceae</taxon>
        <taxon>Carduoideae</taxon>
        <taxon>Cardueae</taxon>
        <taxon>Centaureinae</taxon>
        <taxon>Centaurea</taxon>
    </lineage>
</organism>
<dbReference type="PANTHER" id="PTHR11439:SF524">
    <property type="entry name" value="RNA-DIRECTED DNA POLYMERASE, PROTEIN KINASE RLK-PELLE-DLSV FAMILY"/>
    <property type="match status" value="1"/>
</dbReference>
<dbReference type="InterPro" id="IPR001584">
    <property type="entry name" value="Integrase_cat-core"/>
</dbReference>
<evidence type="ECO:0000259" key="2">
    <source>
        <dbReference type="PROSITE" id="PS50994"/>
    </source>
</evidence>
<feature type="domain" description="Integrase catalytic" evidence="2">
    <location>
        <begin position="1"/>
        <end position="74"/>
    </location>
</feature>
<reference evidence="3" key="1">
    <citation type="submission" date="2023-03" db="EMBL/GenBank/DDBJ databases">
        <title>Chromosome-scale reference genome and RAD-based genetic map of yellow starthistle (Centaurea solstitialis) reveal putative structural variation and QTLs associated with invader traits.</title>
        <authorList>
            <person name="Reatini B."/>
            <person name="Cang F.A."/>
            <person name="Jiang Q."/>
            <person name="Mckibben M.T.W."/>
            <person name="Barker M.S."/>
            <person name="Rieseberg L.H."/>
            <person name="Dlugosch K.M."/>
        </authorList>
    </citation>
    <scope>NUCLEOTIDE SEQUENCE</scope>
    <source>
        <strain evidence="3">CAN-66</strain>
        <tissue evidence="3">Leaf</tissue>
    </source>
</reference>
<evidence type="ECO:0000313" key="4">
    <source>
        <dbReference type="Proteomes" id="UP001172457"/>
    </source>
</evidence>
<dbReference type="Proteomes" id="UP001172457">
    <property type="component" value="Chromosome 4"/>
</dbReference>
<feature type="compositionally biased region" description="Low complexity" evidence="1">
    <location>
        <begin position="179"/>
        <end position="192"/>
    </location>
</feature>
<protein>
    <recommendedName>
        <fullName evidence="2">Integrase catalytic domain-containing protein</fullName>
    </recommendedName>
</protein>